<protein>
    <submittedName>
        <fullName evidence="2">Uncharacterized protein</fullName>
    </submittedName>
</protein>
<dbReference type="Proteomes" id="UP001519460">
    <property type="component" value="Unassembled WGS sequence"/>
</dbReference>
<evidence type="ECO:0000313" key="2">
    <source>
        <dbReference type="EMBL" id="KAK7489189.1"/>
    </source>
</evidence>
<proteinExistence type="predicted"/>
<dbReference type="AlphaFoldDB" id="A0ABD0KQ46"/>
<comment type="caution">
    <text evidence="2">The sequence shown here is derived from an EMBL/GenBank/DDBJ whole genome shotgun (WGS) entry which is preliminary data.</text>
</comment>
<gene>
    <name evidence="2" type="ORF">BaRGS_00019567</name>
</gene>
<dbReference type="EMBL" id="JACVVK020000141">
    <property type="protein sequence ID" value="KAK7489189.1"/>
    <property type="molecule type" value="Genomic_DNA"/>
</dbReference>
<accession>A0ABD0KQ46</accession>
<organism evidence="2 3">
    <name type="scientific">Batillaria attramentaria</name>
    <dbReference type="NCBI Taxonomy" id="370345"/>
    <lineage>
        <taxon>Eukaryota</taxon>
        <taxon>Metazoa</taxon>
        <taxon>Spiralia</taxon>
        <taxon>Lophotrochozoa</taxon>
        <taxon>Mollusca</taxon>
        <taxon>Gastropoda</taxon>
        <taxon>Caenogastropoda</taxon>
        <taxon>Sorbeoconcha</taxon>
        <taxon>Cerithioidea</taxon>
        <taxon>Batillariidae</taxon>
        <taxon>Batillaria</taxon>
    </lineage>
</organism>
<evidence type="ECO:0000313" key="3">
    <source>
        <dbReference type="Proteomes" id="UP001519460"/>
    </source>
</evidence>
<feature type="region of interest" description="Disordered" evidence="1">
    <location>
        <begin position="53"/>
        <end position="87"/>
    </location>
</feature>
<evidence type="ECO:0000256" key="1">
    <source>
        <dbReference type="SAM" id="MobiDB-lite"/>
    </source>
</evidence>
<feature type="non-terminal residue" evidence="2">
    <location>
        <position position="87"/>
    </location>
</feature>
<name>A0ABD0KQ46_9CAEN</name>
<keyword evidence="3" id="KW-1185">Reference proteome</keyword>
<feature type="compositionally biased region" description="Polar residues" evidence="1">
    <location>
        <begin position="59"/>
        <end position="69"/>
    </location>
</feature>
<sequence>LRLLRCQLCLEFRILHQEVLLMSFQQIQPGQNSFNGRNGTHKHGVVIGDARRCRPKDTSLPTQAQTTALSEGDVADHSMATTEAARE</sequence>
<feature type="non-terminal residue" evidence="2">
    <location>
        <position position="1"/>
    </location>
</feature>
<reference evidence="2 3" key="1">
    <citation type="journal article" date="2023" name="Sci. Data">
        <title>Genome assembly of the Korean intertidal mud-creeper Batillaria attramentaria.</title>
        <authorList>
            <person name="Patra A.K."/>
            <person name="Ho P.T."/>
            <person name="Jun S."/>
            <person name="Lee S.J."/>
            <person name="Kim Y."/>
            <person name="Won Y.J."/>
        </authorList>
    </citation>
    <scope>NUCLEOTIDE SEQUENCE [LARGE SCALE GENOMIC DNA]</scope>
    <source>
        <strain evidence="2">Wonlab-2016</strain>
    </source>
</reference>